<dbReference type="InterPro" id="IPR001736">
    <property type="entry name" value="PLipase_D/transphosphatidylase"/>
</dbReference>
<comment type="caution">
    <text evidence="2">The sequence shown here is derived from an EMBL/GenBank/DDBJ whole genome shotgun (WGS) entry which is preliminary data.</text>
</comment>
<dbReference type="EMBL" id="BAAAQF010000023">
    <property type="protein sequence ID" value="GAA1691331.1"/>
    <property type="molecule type" value="Genomic_DNA"/>
</dbReference>
<evidence type="ECO:0000313" key="2">
    <source>
        <dbReference type="EMBL" id="GAA1691331.1"/>
    </source>
</evidence>
<feature type="domain" description="PLD phosphodiesterase" evidence="1">
    <location>
        <begin position="135"/>
        <end position="157"/>
    </location>
</feature>
<dbReference type="Proteomes" id="UP001499851">
    <property type="component" value="Unassembled WGS sequence"/>
</dbReference>
<sequence>MTDLIDTGGLPVRGGFFVTRSPGTARTPFVPAVASTHDYQHSHSYVAGGSTTRADLVGLVDSASERIFIASYLIGDGALSDALERAAMRLRGGVRVIVNLEGSAFGDNVQEAVERRRFEELSARGVMIRSYPGCHAKFAVIDEEAVLIHSANFMTRAFETTGENGVIIFARQEVAEAARFFERLWRGATWEMDTTGKRVVSRRRPDSLRHHLRAASSKVGLIWTFHDEHLILGAITDLISTAERELVMATFNVSEMSRRPELLHDHLRGAVARGVDVRLLMRARSGPEAGEEAAALQDLGVKLYPCSLNHAKGVVADRVRGALFSANLDSRFGLDNGVELGVRLDGTPALDAALRFLEHSMAEHDRDFVRDPEARTLASGWNYPLLSATEPIEVTASIGNWKRLSDLRSGPVVFERHPERLELYAEGHSWHLYPDHAGRGYRLEPGRPQEHHAMSRLLQGDARTGEPTAGICTAFLRLHS</sequence>
<dbReference type="PROSITE" id="PS50035">
    <property type="entry name" value="PLD"/>
    <property type="match status" value="1"/>
</dbReference>
<dbReference type="PANTHER" id="PTHR21248">
    <property type="entry name" value="CARDIOLIPIN SYNTHASE"/>
    <property type="match status" value="1"/>
</dbReference>
<gene>
    <name evidence="2" type="ORF">GCM10009830_43850</name>
</gene>
<protein>
    <recommendedName>
        <fullName evidence="1">PLD phosphodiesterase domain-containing protein</fullName>
    </recommendedName>
</protein>
<keyword evidence="3" id="KW-1185">Reference proteome</keyword>
<dbReference type="Gene3D" id="3.30.870.10">
    <property type="entry name" value="Endonuclease Chain A"/>
    <property type="match status" value="2"/>
</dbReference>
<evidence type="ECO:0000313" key="3">
    <source>
        <dbReference type="Proteomes" id="UP001499851"/>
    </source>
</evidence>
<accession>A0ABP4TPI7</accession>
<reference evidence="3" key="1">
    <citation type="journal article" date="2019" name="Int. J. Syst. Evol. Microbiol.">
        <title>The Global Catalogue of Microorganisms (GCM) 10K type strain sequencing project: providing services to taxonomists for standard genome sequencing and annotation.</title>
        <authorList>
            <consortium name="The Broad Institute Genomics Platform"/>
            <consortium name="The Broad Institute Genome Sequencing Center for Infectious Disease"/>
            <person name="Wu L."/>
            <person name="Ma J."/>
        </authorList>
    </citation>
    <scope>NUCLEOTIDE SEQUENCE [LARGE SCALE GENOMIC DNA]</scope>
    <source>
        <strain evidence="3">JCM 16001</strain>
    </source>
</reference>
<name>A0ABP4TPI7_9ACTN</name>
<dbReference type="PANTHER" id="PTHR21248:SF22">
    <property type="entry name" value="PHOSPHOLIPASE D"/>
    <property type="match status" value="1"/>
</dbReference>
<dbReference type="Pfam" id="PF13091">
    <property type="entry name" value="PLDc_2"/>
    <property type="match status" value="2"/>
</dbReference>
<organism evidence="2 3">
    <name type="scientific">Glycomyces endophyticus</name>
    <dbReference type="NCBI Taxonomy" id="480996"/>
    <lineage>
        <taxon>Bacteria</taxon>
        <taxon>Bacillati</taxon>
        <taxon>Actinomycetota</taxon>
        <taxon>Actinomycetes</taxon>
        <taxon>Glycomycetales</taxon>
        <taxon>Glycomycetaceae</taxon>
        <taxon>Glycomyces</taxon>
    </lineage>
</organism>
<proteinExistence type="predicted"/>
<evidence type="ECO:0000259" key="1">
    <source>
        <dbReference type="PROSITE" id="PS50035"/>
    </source>
</evidence>
<dbReference type="InterPro" id="IPR025202">
    <property type="entry name" value="PLD-like_dom"/>
</dbReference>
<dbReference type="RefSeq" id="WP_344491191.1">
    <property type="nucleotide sequence ID" value="NZ_BAAAQF010000023.1"/>
</dbReference>
<dbReference type="SUPFAM" id="SSF56024">
    <property type="entry name" value="Phospholipase D/nuclease"/>
    <property type="match status" value="2"/>
</dbReference>